<evidence type="ECO:0000313" key="3">
    <source>
        <dbReference type="WBParaSite" id="Gr19_v10_g5223.t1"/>
    </source>
</evidence>
<organism evidence="2 3">
    <name type="scientific">Globodera rostochiensis</name>
    <name type="common">Golden nematode worm</name>
    <name type="synonym">Heterodera rostochiensis</name>
    <dbReference type="NCBI Taxonomy" id="31243"/>
    <lineage>
        <taxon>Eukaryota</taxon>
        <taxon>Metazoa</taxon>
        <taxon>Ecdysozoa</taxon>
        <taxon>Nematoda</taxon>
        <taxon>Chromadorea</taxon>
        <taxon>Rhabditida</taxon>
        <taxon>Tylenchina</taxon>
        <taxon>Tylenchomorpha</taxon>
        <taxon>Tylenchoidea</taxon>
        <taxon>Heteroderidae</taxon>
        <taxon>Heteroderinae</taxon>
        <taxon>Globodera</taxon>
    </lineage>
</organism>
<dbReference type="Proteomes" id="UP000887572">
    <property type="component" value="Unplaced"/>
</dbReference>
<dbReference type="AlphaFoldDB" id="A0A914HW61"/>
<feature type="region of interest" description="Disordered" evidence="1">
    <location>
        <begin position="68"/>
        <end position="111"/>
    </location>
</feature>
<accession>A0A914HW61</accession>
<evidence type="ECO:0000256" key="1">
    <source>
        <dbReference type="SAM" id="MobiDB-lite"/>
    </source>
</evidence>
<evidence type="ECO:0000313" key="2">
    <source>
        <dbReference type="Proteomes" id="UP000887572"/>
    </source>
</evidence>
<reference evidence="3" key="1">
    <citation type="submission" date="2022-11" db="UniProtKB">
        <authorList>
            <consortium name="WormBaseParasite"/>
        </authorList>
    </citation>
    <scope>IDENTIFICATION</scope>
</reference>
<name>A0A914HW61_GLORO</name>
<keyword evidence="2" id="KW-1185">Reference proteome</keyword>
<proteinExistence type="predicted"/>
<protein>
    <submittedName>
        <fullName evidence="3">Uncharacterized protein</fullName>
    </submittedName>
</protein>
<sequence>MRAALCSQGRERSSVMQTLRFYTRRVFGLDVSVPRPADFLSSGPEIPNDYRARQDWRGFHARTHNFDANALRRPPGEQLPFQPQPPPVSNSGPVKYTDLNIGRNIDQELGA</sequence>
<dbReference type="WBParaSite" id="Gr19_v10_g5223.t1">
    <property type="protein sequence ID" value="Gr19_v10_g5223.t1"/>
    <property type="gene ID" value="Gr19_v10_g5223"/>
</dbReference>